<reference evidence="1 2" key="1">
    <citation type="submission" date="2015-11" db="EMBL/GenBank/DDBJ databases">
        <title>Draft Genome Sequence of the Strain BR 10423 (Rhizobium sp.) isolated from nodules of Mimosa pudica.</title>
        <authorList>
            <person name="Barauna A.C."/>
            <person name="Zilli J.E."/>
            <person name="Simoes-Araujo J.L."/>
            <person name="Reis V.M."/>
            <person name="James E.K."/>
            <person name="Reis F.B.Jr."/>
            <person name="Rouws L.F."/>
            <person name="Passos S.R."/>
            <person name="Gois S.R."/>
        </authorList>
    </citation>
    <scope>NUCLEOTIDE SEQUENCE [LARGE SCALE GENOMIC DNA]</scope>
    <source>
        <strain evidence="1 2">BR10423</strain>
    </source>
</reference>
<dbReference type="EMBL" id="LNCD01000115">
    <property type="protein sequence ID" value="KWV45671.1"/>
    <property type="molecule type" value="Genomic_DNA"/>
</dbReference>
<dbReference type="Proteomes" id="UP000068164">
    <property type="component" value="Unassembled WGS sequence"/>
</dbReference>
<proteinExistence type="predicted"/>
<dbReference type="OrthoDB" id="8175892at2"/>
<sequence>MVIDSVFGPWRPDISALNNPGVTVARNVLPAIGALNGSVAYEPMKRVSLFSNAVLPSRPLGAVSGQDLAGNGKVYTGCAEGLFKLSPSDLSWQDVSRSDPYTSGSEKWNFTKYGSWAVGTNFVNPPQFIDMNEDEQFDDLTTLVKARYITTSRGFVVVANTNDSFDGDIPYRVRWSGLDQPTSWDFSLTTQADFQDINNGSGVIQGIVGGEDVTIFMKDSIVKMTYVGTPLIWQFDEIITGKGCAVPESIIEFGNGNVAFLSDDGWYVYDGSPNLEGIGEGKIDKYFHRYVNTAQYSYMSVAADPSKKLIYWCYSSNDAIDGTPDKMLIYNYAIGEFTEADSEVDFIYNSVTLPWTIEQLDQFGTIENMPAPFDSPTWAGGNSQLAGITVSGAVYLFTGDNKTGTIETSEQFLLQQLQAMYQGVKGDRTVVVRVRPIFDGVGSATARVGSRLLSNSEVVWSQMAAPNESGWCTIRQQGRFHRVRLVLTGNYTQATSLQYDAVPAGFR</sequence>
<evidence type="ECO:0000313" key="2">
    <source>
        <dbReference type="Proteomes" id="UP000068164"/>
    </source>
</evidence>
<protein>
    <submittedName>
        <fullName evidence="1">Uncharacterized protein</fullName>
    </submittedName>
</protein>
<gene>
    <name evidence="1" type="ORF">AS026_15815</name>
</gene>
<keyword evidence="2" id="KW-1185">Reference proteome</keyword>
<organism evidence="1 2">
    <name type="scientific">Rhizobium altiplani</name>
    <dbReference type="NCBI Taxonomy" id="1864509"/>
    <lineage>
        <taxon>Bacteria</taxon>
        <taxon>Pseudomonadati</taxon>
        <taxon>Pseudomonadota</taxon>
        <taxon>Alphaproteobacteria</taxon>
        <taxon>Hyphomicrobiales</taxon>
        <taxon>Rhizobiaceae</taxon>
        <taxon>Rhizobium/Agrobacterium group</taxon>
        <taxon>Rhizobium</taxon>
    </lineage>
</organism>
<accession>A0A109JB47</accession>
<dbReference type="AlphaFoldDB" id="A0A109JB47"/>
<name>A0A109JB47_9HYPH</name>
<comment type="caution">
    <text evidence="1">The sequence shown here is derived from an EMBL/GenBank/DDBJ whole genome shotgun (WGS) entry which is preliminary data.</text>
</comment>
<evidence type="ECO:0000313" key="1">
    <source>
        <dbReference type="EMBL" id="KWV45671.1"/>
    </source>
</evidence>